<dbReference type="Proteomes" id="UP001218188">
    <property type="component" value="Unassembled WGS sequence"/>
</dbReference>
<organism evidence="1 2">
    <name type="scientific">Mycena alexandri</name>
    <dbReference type="NCBI Taxonomy" id="1745969"/>
    <lineage>
        <taxon>Eukaryota</taxon>
        <taxon>Fungi</taxon>
        <taxon>Dikarya</taxon>
        <taxon>Basidiomycota</taxon>
        <taxon>Agaricomycotina</taxon>
        <taxon>Agaricomycetes</taxon>
        <taxon>Agaricomycetidae</taxon>
        <taxon>Agaricales</taxon>
        <taxon>Marasmiineae</taxon>
        <taxon>Mycenaceae</taxon>
        <taxon>Mycena</taxon>
    </lineage>
</organism>
<dbReference type="AlphaFoldDB" id="A0AAD6SI25"/>
<dbReference type="Gene3D" id="1.10.1740.120">
    <property type="match status" value="1"/>
</dbReference>
<sequence>MRQSTCDIKTCVLDLAPSVIACAGAAAQAGVDPISDAGYIHAGPASCTGCADQLGVSGDIASAENAIEGLF</sequence>
<evidence type="ECO:0000313" key="1">
    <source>
        <dbReference type="EMBL" id="KAJ7028411.1"/>
    </source>
</evidence>
<keyword evidence="2" id="KW-1185">Reference proteome</keyword>
<name>A0AAD6SI25_9AGAR</name>
<protein>
    <submittedName>
        <fullName evidence="1">Uncharacterized protein</fullName>
    </submittedName>
</protein>
<gene>
    <name evidence="1" type="ORF">C8F04DRAFT_1265947</name>
</gene>
<proteinExistence type="predicted"/>
<evidence type="ECO:0000313" key="2">
    <source>
        <dbReference type="Proteomes" id="UP001218188"/>
    </source>
</evidence>
<dbReference type="EMBL" id="JARJCM010000112">
    <property type="protein sequence ID" value="KAJ7028411.1"/>
    <property type="molecule type" value="Genomic_DNA"/>
</dbReference>
<accession>A0AAD6SI25</accession>
<comment type="caution">
    <text evidence="1">The sequence shown here is derived from an EMBL/GenBank/DDBJ whole genome shotgun (WGS) entry which is preliminary data.</text>
</comment>
<reference evidence="1" key="1">
    <citation type="submission" date="2023-03" db="EMBL/GenBank/DDBJ databases">
        <title>Massive genome expansion in bonnet fungi (Mycena s.s.) driven by repeated elements and novel gene families across ecological guilds.</title>
        <authorList>
            <consortium name="Lawrence Berkeley National Laboratory"/>
            <person name="Harder C.B."/>
            <person name="Miyauchi S."/>
            <person name="Viragh M."/>
            <person name="Kuo A."/>
            <person name="Thoen E."/>
            <person name="Andreopoulos B."/>
            <person name="Lu D."/>
            <person name="Skrede I."/>
            <person name="Drula E."/>
            <person name="Henrissat B."/>
            <person name="Morin E."/>
            <person name="Kohler A."/>
            <person name="Barry K."/>
            <person name="LaButti K."/>
            <person name="Morin E."/>
            <person name="Salamov A."/>
            <person name="Lipzen A."/>
            <person name="Mereny Z."/>
            <person name="Hegedus B."/>
            <person name="Baldrian P."/>
            <person name="Stursova M."/>
            <person name="Weitz H."/>
            <person name="Taylor A."/>
            <person name="Grigoriev I.V."/>
            <person name="Nagy L.G."/>
            <person name="Martin F."/>
            <person name="Kauserud H."/>
        </authorList>
    </citation>
    <scope>NUCLEOTIDE SEQUENCE</scope>
    <source>
        <strain evidence="1">CBHHK200</strain>
    </source>
</reference>